<evidence type="ECO:0000259" key="1">
    <source>
        <dbReference type="Pfam" id="PF01548"/>
    </source>
</evidence>
<dbReference type="EMBL" id="JAHHHD010000080">
    <property type="protein sequence ID" value="MBW4662505.1"/>
    <property type="molecule type" value="Genomic_DNA"/>
</dbReference>
<reference evidence="3" key="2">
    <citation type="journal article" date="2022" name="Microbiol. Resour. Announc.">
        <title>Metagenome Sequencing to Explore Phylogenomics of Terrestrial Cyanobacteria.</title>
        <authorList>
            <person name="Ward R.D."/>
            <person name="Stajich J.E."/>
            <person name="Johansen J.R."/>
            <person name="Huntemann M."/>
            <person name="Clum A."/>
            <person name="Foster B."/>
            <person name="Foster B."/>
            <person name="Roux S."/>
            <person name="Palaniappan K."/>
            <person name="Varghese N."/>
            <person name="Mukherjee S."/>
            <person name="Reddy T.B.K."/>
            <person name="Daum C."/>
            <person name="Copeland A."/>
            <person name="Chen I.A."/>
            <person name="Ivanova N.N."/>
            <person name="Kyrpides N.C."/>
            <person name="Shapiro N."/>
            <person name="Eloe-Fadrosh E.A."/>
            <person name="Pietrasiak N."/>
        </authorList>
    </citation>
    <scope>NUCLEOTIDE SEQUENCE</scope>
    <source>
        <strain evidence="3">UHER 2000/2452</strain>
    </source>
</reference>
<sequence length="433" mass="49396">MKPASNSVSAVEVSQPGYAAYIGIDWADQKHDLCLYDPVTEQLEFSVIGSQPESIAAWAEGLRKRFNGRAIAICTEQKRGPLIYALCKYDFFVIYPINPHTVAKYRQAFAPSRAKADPTDARILVELLLKHPDKLQAWQPSSAQLRSLQQLVENRRMLVAEKVRLTNRITAALKSYYPQVLEWFEDKDTQVFCDFLTHYPSLKSAQTALSEELELFFKTHHVVQSKTINRRLEQIQQGVVLTEDAGIVEPLQLLVAALVAQLQVLLPSIATFDAKIEALFATHPDAALFAALPGAGPQLAPRLLVAFGEERSRFQTAQDLLRYAGIAPVKESSGQKSWIHWRWSCPKFLRQTFVEWALQTRKHSFWAEAFYQMQRQKGKTHQAAIRALAFKWIRIVFRCWQDKQPYDEVKYLMALKRKGSPLVQNLALVEEIK</sequence>
<dbReference type="GO" id="GO:0006313">
    <property type="term" value="P:DNA transposition"/>
    <property type="evidence" value="ECO:0007669"/>
    <property type="project" value="InterPro"/>
</dbReference>
<dbReference type="AlphaFoldDB" id="A0A951QIQ9"/>
<dbReference type="InterPro" id="IPR047650">
    <property type="entry name" value="Transpos_IS110"/>
</dbReference>
<reference evidence="3" key="1">
    <citation type="submission" date="2021-05" db="EMBL/GenBank/DDBJ databases">
        <authorList>
            <person name="Pietrasiak N."/>
            <person name="Ward R."/>
            <person name="Stajich J.E."/>
            <person name="Kurbessoian T."/>
        </authorList>
    </citation>
    <scope>NUCLEOTIDE SEQUENCE</scope>
    <source>
        <strain evidence="3">UHER 2000/2452</strain>
    </source>
</reference>
<feature type="domain" description="Transposase IS116/IS110/IS902 C-terminal" evidence="2">
    <location>
        <begin position="287"/>
        <end position="372"/>
    </location>
</feature>
<dbReference type="PANTHER" id="PTHR33055">
    <property type="entry name" value="TRANSPOSASE FOR INSERTION SEQUENCE ELEMENT IS1111A"/>
    <property type="match status" value="1"/>
</dbReference>
<dbReference type="Proteomes" id="UP000757435">
    <property type="component" value="Unassembled WGS sequence"/>
</dbReference>
<dbReference type="Pfam" id="PF01548">
    <property type="entry name" value="DEDD_Tnp_IS110"/>
    <property type="match status" value="1"/>
</dbReference>
<dbReference type="PANTHER" id="PTHR33055:SF3">
    <property type="entry name" value="PUTATIVE TRANSPOSASE FOR IS117-RELATED"/>
    <property type="match status" value="1"/>
</dbReference>
<comment type="caution">
    <text evidence="3">The sequence shown here is derived from an EMBL/GenBank/DDBJ whole genome shotgun (WGS) entry which is preliminary data.</text>
</comment>
<dbReference type="InterPro" id="IPR003346">
    <property type="entry name" value="Transposase_20"/>
</dbReference>
<proteinExistence type="predicted"/>
<feature type="domain" description="Transposase IS110-like N-terminal" evidence="1">
    <location>
        <begin position="22"/>
        <end position="178"/>
    </location>
</feature>
<name>A0A951QIQ9_9CYAN</name>
<protein>
    <submittedName>
        <fullName evidence="3">IS110 family transposase</fullName>
    </submittedName>
</protein>
<organism evidence="3 4">
    <name type="scientific">Drouetiella hepatica Uher 2000/2452</name>
    <dbReference type="NCBI Taxonomy" id="904376"/>
    <lineage>
        <taxon>Bacteria</taxon>
        <taxon>Bacillati</taxon>
        <taxon>Cyanobacteriota</taxon>
        <taxon>Cyanophyceae</taxon>
        <taxon>Oculatellales</taxon>
        <taxon>Oculatellaceae</taxon>
        <taxon>Drouetiella</taxon>
    </lineage>
</organism>
<evidence type="ECO:0000313" key="4">
    <source>
        <dbReference type="Proteomes" id="UP000757435"/>
    </source>
</evidence>
<dbReference type="GO" id="GO:0004803">
    <property type="term" value="F:transposase activity"/>
    <property type="evidence" value="ECO:0007669"/>
    <property type="project" value="InterPro"/>
</dbReference>
<evidence type="ECO:0000259" key="2">
    <source>
        <dbReference type="Pfam" id="PF02371"/>
    </source>
</evidence>
<dbReference type="NCBIfam" id="NF033542">
    <property type="entry name" value="transpos_IS110"/>
    <property type="match status" value="1"/>
</dbReference>
<dbReference type="Pfam" id="PF02371">
    <property type="entry name" value="Transposase_20"/>
    <property type="match status" value="1"/>
</dbReference>
<accession>A0A951QIQ9</accession>
<dbReference type="InterPro" id="IPR002525">
    <property type="entry name" value="Transp_IS110-like_N"/>
</dbReference>
<dbReference type="GO" id="GO:0003677">
    <property type="term" value="F:DNA binding"/>
    <property type="evidence" value="ECO:0007669"/>
    <property type="project" value="InterPro"/>
</dbReference>
<evidence type="ECO:0000313" key="3">
    <source>
        <dbReference type="EMBL" id="MBW4662505.1"/>
    </source>
</evidence>
<gene>
    <name evidence="3" type="ORF">KME15_27985</name>
</gene>